<dbReference type="SUPFAM" id="SSF56059">
    <property type="entry name" value="Glutathione synthetase ATP-binding domain-like"/>
    <property type="match status" value="1"/>
</dbReference>
<keyword evidence="3 4" id="KW-0067">ATP-binding</keyword>
<dbReference type="GO" id="GO:0005524">
    <property type="term" value="F:ATP binding"/>
    <property type="evidence" value="ECO:0007669"/>
    <property type="project" value="UniProtKB-UniRule"/>
</dbReference>
<dbReference type="Gene3D" id="3.30.470.20">
    <property type="entry name" value="ATP-grasp fold, B domain"/>
    <property type="match status" value="1"/>
</dbReference>
<name>A0A538UCM2_UNCEI</name>
<evidence type="ECO:0000313" key="8">
    <source>
        <dbReference type="Proteomes" id="UP000319771"/>
    </source>
</evidence>
<keyword evidence="1" id="KW-0436">Ligase</keyword>
<dbReference type="AlphaFoldDB" id="A0A538UCM2"/>
<dbReference type="PROSITE" id="PS50975">
    <property type="entry name" value="ATP_GRASP"/>
    <property type="match status" value="1"/>
</dbReference>
<feature type="domain" description="ATP-grasp" evidence="6">
    <location>
        <begin position="163"/>
        <end position="366"/>
    </location>
</feature>
<dbReference type="GO" id="GO:0016874">
    <property type="term" value="F:ligase activity"/>
    <property type="evidence" value="ECO:0007669"/>
    <property type="project" value="UniProtKB-KW"/>
</dbReference>
<sequence>MRHGRRHLEAGHRDLAATGDPRAGRGARPDRPRRGAQPVLRPVQEVTNPPTPARVLLLLPTTTWRAEAFLTAARRLGLEVTVGTDRRLVWAGREPERVLTLDFADPEAAAETVAGFAATRPLKAVVGVDDDTVILASVIAARLGLPHHPLAAVEAARDKQRQRDVLDAAGLPVPAFTPCRLDADPRAIGAKVGFPCVLKPLKLSASRGVMRADDAPALGAALRRLRALLASKDVGACGEDAVTGLAEAFIPGREVALEGLVEGKALRVLALFDKPDPLDGPYFEETIYVTPSRLPADAQAAVIDCATRAVAALGLARGPVHAELRVDARGPWIIEVAARPIGGLCSRVLSFGDGVSLEELILRQAVGLKTEGLTRERRAAGVMMIPIPSEGVLERVEGADQAGRVPGIEAVAITAHPGERLVPFPEGSRYPGFLFARGETPEAVERALREAHGRLRFVLSKAGAGSTANASPR</sequence>
<dbReference type="InterPro" id="IPR011761">
    <property type="entry name" value="ATP-grasp"/>
</dbReference>
<dbReference type="PANTHER" id="PTHR43585">
    <property type="entry name" value="FUMIPYRROLE BIOSYNTHESIS PROTEIN C"/>
    <property type="match status" value="1"/>
</dbReference>
<reference evidence="7 8" key="1">
    <citation type="journal article" date="2019" name="Nat. Microbiol.">
        <title>Mediterranean grassland soil C-N compound turnover is dependent on rainfall and depth, and is mediated by genomically divergent microorganisms.</title>
        <authorList>
            <person name="Diamond S."/>
            <person name="Andeer P.F."/>
            <person name="Li Z."/>
            <person name="Crits-Christoph A."/>
            <person name="Burstein D."/>
            <person name="Anantharaman K."/>
            <person name="Lane K.R."/>
            <person name="Thomas B.C."/>
            <person name="Pan C."/>
            <person name="Northen T.R."/>
            <person name="Banfield J.F."/>
        </authorList>
    </citation>
    <scope>NUCLEOTIDE SEQUENCE [LARGE SCALE GENOMIC DNA]</scope>
    <source>
        <strain evidence="7">WS_11</strain>
    </source>
</reference>
<accession>A0A538UCM2</accession>
<evidence type="ECO:0000256" key="1">
    <source>
        <dbReference type="ARBA" id="ARBA00022598"/>
    </source>
</evidence>
<evidence type="ECO:0000256" key="3">
    <source>
        <dbReference type="ARBA" id="ARBA00022840"/>
    </source>
</evidence>
<dbReference type="InterPro" id="IPR040570">
    <property type="entry name" value="LAL_C2"/>
</dbReference>
<comment type="caution">
    <text evidence="7">The sequence shown here is derived from an EMBL/GenBank/DDBJ whole genome shotgun (WGS) entry which is preliminary data.</text>
</comment>
<proteinExistence type="predicted"/>
<dbReference type="InterPro" id="IPR041472">
    <property type="entry name" value="BL00235/CARNS1_N"/>
</dbReference>
<evidence type="ECO:0000256" key="2">
    <source>
        <dbReference type="ARBA" id="ARBA00022741"/>
    </source>
</evidence>
<dbReference type="Gene3D" id="3.40.50.20">
    <property type="match status" value="1"/>
</dbReference>
<feature type="region of interest" description="Disordered" evidence="5">
    <location>
        <begin position="1"/>
        <end position="39"/>
    </location>
</feature>
<dbReference type="Pfam" id="PF13535">
    <property type="entry name" value="ATP-grasp_4"/>
    <property type="match status" value="1"/>
</dbReference>
<dbReference type="GO" id="GO:0046872">
    <property type="term" value="F:metal ion binding"/>
    <property type="evidence" value="ECO:0007669"/>
    <property type="project" value="InterPro"/>
</dbReference>
<evidence type="ECO:0000256" key="4">
    <source>
        <dbReference type="PROSITE-ProRule" id="PRU00409"/>
    </source>
</evidence>
<protein>
    <submittedName>
        <fullName evidence="7">ATP-grasp domain-containing protein</fullName>
    </submittedName>
</protein>
<evidence type="ECO:0000313" key="7">
    <source>
        <dbReference type="EMBL" id="TMQ73661.1"/>
    </source>
</evidence>
<dbReference type="Pfam" id="PF18603">
    <property type="entry name" value="LAL_C2"/>
    <property type="match status" value="1"/>
</dbReference>
<dbReference type="Pfam" id="PF18130">
    <property type="entry name" value="ATPgrasp_N"/>
    <property type="match status" value="1"/>
</dbReference>
<organism evidence="7 8">
    <name type="scientific">Eiseniibacteriota bacterium</name>
    <dbReference type="NCBI Taxonomy" id="2212470"/>
    <lineage>
        <taxon>Bacteria</taxon>
        <taxon>Candidatus Eiseniibacteriota</taxon>
    </lineage>
</organism>
<evidence type="ECO:0000259" key="6">
    <source>
        <dbReference type="PROSITE" id="PS50975"/>
    </source>
</evidence>
<dbReference type="Proteomes" id="UP000319771">
    <property type="component" value="Unassembled WGS sequence"/>
</dbReference>
<gene>
    <name evidence="7" type="ORF">E6K81_03545</name>
</gene>
<dbReference type="PANTHER" id="PTHR43585:SF2">
    <property type="entry name" value="ATP-GRASP ENZYME FSQD"/>
    <property type="match status" value="1"/>
</dbReference>
<keyword evidence="2 4" id="KW-0547">Nucleotide-binding</keyword>
<evidence type="ECO:0000256" key="5">
    <source>
        <dbReference type="SAM" id="MobiDB-lite"/>
    </source>
</evidence>
<dbReference type="InterPro" id="IPR052032">
    <property type="entry name" value="ATP-dep_AA_Ligase"/>
</dbReference>
<dbReference type="EMBL" id="VBPB01000053">
    <property type="protein sequence ID" value="TMQ73661.1"/>
    <property type="molecule type" value="Genomic_DNA"/>
</dbReference>